<name>A0A9W8IJ80_9FUNG</name>
<gene>
    <name evidence="7" type="ORF">GGH94_005037</name>
</gene>
<evidence type="ECO:0000256" key="4">
    <source>
        <dbReference type="ARBA" id="ARBA00022917"/>
    </source>
</evidence>
<feature type="domain" description="HBS1-like protein N-terminal" evidence="6">
    <location>
        <begin position="13"/>
        <end position="89"/>
    </location>
</feature>
<dbReference type="InterPro" id="IPR015033">
    <property type="entry name" value="HBS1-like_N"/>
</dbReference>
<feature type="compositionally biased region" description="Low complexity" evidence="5">
    <location>
        <begin position="399"/>
        <end position="408"/>
    </location>
</feature>
<dbReference type="GO" id="GO:0016787">
    <property type="term" value="F:hydrolase activity"/>
    <property type="evidence" value="ECO:0007669"/>
    <property type="project" value="UniProtKB-KW"/>
</dbReference>
<keyword evidence="2" id="KW-0963">Cytoplasm</keyword>
<comment type="caution">
    <text evidence="7">The sequence shown here is derived from an EMBL/GenBank/DDBJ whole genome shotgun (WGS) entry which is preliminary data.</text>
</comment>
<keyword evidence="8" id="KW-1185">Reference proteome</keyword>
<evidence type="ECO:0000259" key="6">
    <source>
        <dbReference type="Pfam" id="PF08938"/>
    </source>
</evidence>
<feature type="compositionally biased region" description="Basic residues" evidence="5">
    <location>
        <begin position="413"/>
        <end position="423"/>
    </location>
</feature>
<reference evidence="7" key="1">
    <citation type="submission" date="2022-07" db="EMBL/GenBank/DDBJ databases">
        <title>Phylogenomic reconstructions and comparative analyses of Kickxellomycotina fungi.</title>
        <authorList>
            <person name="Reynolds N.K."/>
            <person name="Stajich J.E."/>
            <person name="Barry K."/>
            <person name="Grigoriev I.V."/>
            <person name="Crous P."/>
            <person name="Smith M.E."/>
        </authorList>
    </citation>
    <scope>NUCLEOTIDE SEQUENCE</scope>
    <source>
        <strain evidence="7">RSA 476</strain>
    </source>
</reference>
<dbReference type="Pfam" id="PF08938">
    <property type="entry name" value="HBS1_N"/>
    <property type="match status" value="1"/>
</dbReference>
<feature type="region of interest" description="Disordered" evidence="5">
    <location>
        <begin position="375"/>
        <end position="423"/>
    </location>
</feature>
<evidence type="ECO:0000256" key="1">
    <source>
        <dbReference type="ARBA" id="ARBA00004496"/>
    </source>
</evidence>
<protein>
    <recommendedName>
        <fullName evidence="6">HBS1-like protein N-terminal domain-containing protein</fullName>
    </recommendedName>
</protein>
<dbReference type="GO" id="GO:0006412">
    <property type="term" value="P:translation"/>
    <property type="evidence" value="ECO:0007669"/>
    <property type="project" value="UniProtKB-KW"/>
</dbReference>
<evidence type="ECO:0000256" key="3">
    <source>
        <dbReference type="ARBA" id="ARBA00022801"/>
    </source>
</evidence>
<keyword evidence="4" id="KW-0648">Protein biosynthesis</keyword>
<sequence length="423" mass="44666">MSRHRAVRNLNLEEELYDEEDDGAIYDELQDVSEEDQVRLIKGIEAVKCAIGPETGIEEREIKESLWYYFFDEEATIAWLQKTHKLKSKNTGNDHRSLDQIISAVPHRPGPPPPSQPRLSHQSNPIRSAGFSLNQALGEPKKGGAKLSLKSLAASGSAPGLAKLSLGALSQRSTLTSPGKVGQSSDVATRSPSVVGKALAALKVCPPLESLTAQSDNAKPHGTIPQGLSLNQTGQSLAVPVLKNFAGRQLPALKSIALGDRRDQIAPKQPERRRAALGADSLVLSSTTLYAGPSPLASFILSGLDSVSKDHALEASRGTVVAALERDIRGLLVANRGEDGGNMAKTVLLAKNRSKSTNCIAGDVSFLSLLVGKGGSKESKRAGKPFAFDTPSPDDKVLAAQSSAAAAPSPKPPKPKPKAKGTI</sequence>
<evidence type="ECO:0000313" key="8">
    <source>
        <dbReference type="Proteomes" id="UP001140074"/>
    </source>
</evidence>
<evidence type="ECO:0000256" key="2">
    <source>
        <dbReference type="ARBA" id="ARBA00022490"/>
    </source>
</evidence>
<dbReference type="EMBL" id="JANBUY010000238">
    <property type="protein sequence ID" value="KAJ2861219.1"/>
    <property type="molecule type" value="Genomic_DNA"/>
</dbReference>
<feature type="region of interest" description="Disordered" evidence="5">
    <location>
        <begin position="103"/>
        <end position="126"/>
    </location>
</feature>
<evidence type="ECO:0000256" key="5">
    <source>
        <dbReference type="SAM" id="MobiDB-lite"/>
    </source>
</evidence>
<dbReference type="GO" id="GO:0005737">
    <property type="term" value="C:cytoplasm"/>
    <property type="evidence" value="ECO:0007669"/>
    <property type="project" value="UniProtKB-SubCell"/>
</dbReference>
<accession>A0A9W8IJ80</accession>
<dbReference type="AlphaFoldDB" id="A0A9W8IJ80"/>
<evidence type="ECO:0000313" key="7">
    <source>
        <dbReference type="EMBL" id="KAJ2861219.1"/>
    </source>
</evidence>
<proteinExistence type="predicted"/>
<comment type="subcellular location">
    <subcellularLocation>
        <location evidence="1">Cytoplasm</location>
    </subcellularLocation>
</comment>
<dbReference type="Proteomes" id="UP001140074">
    <property type="component" value="Unassembled WGS sequence"/>
</dbReference>
<keyword evidence="3" id="KW-0378">Hydrolase</keyword>
<organism evidence="7 8">
    <name type="scientific">Coemansia aciculifera</name>
    <dbReference type="NCBI Taxonomy" id="417176"/>
    <lineage>
        <taxon>Eukaryota</taxon>
        <taxon>Fungi</taxon>
        <taxon>Fungi incertae sedis</taxon>
        <taxon>Zoopagomycota</taxon>
        <taxon>Kickxellomycotina</taxon>
        <taxon>Kickxellomycetes</taxon>
        <taxon>Kickxellales</taxon>
        <taxon>Kickxellaceae</taxon>
        <taxon>Coemansia</taxon>
    </lineage>
</organism>